<protein>
    <submittedName>
        <fullName evidence="2 3">Uncharacterized protein</fullName>
    </submittedName>
</protein>
<proteinExistence type="predicted"/>
<evidence type="ECO:0000256" key="1">
    <source>
        <dbReference type="SAM" id="MobiDB-lite"/>
    </source>
</evidence>
<dbReference type="AlphaFoldDB" id="B0WGU7"/>
<dbReference type="VEuPathDB" id="VectorBase:CPIJ006196"/>
<feature type="region of interest" description="Disordered" evidence="1">
    <location>
        <begin position="24"/>
        <end position="84"/>
    </location>
</feature>
<feature type="compositionally biased region" description="Polar residues" evidence="1">
    <location>
        <begin position="74"/>
        <end position="84"/>
    </location>
</feature>
<feature type="compositionally biased region" description="Basic and acidic residues" evidence="1">
    <location>
        <begin position="48"/>
        <end position="73"/>
    </location>
</feature>
<gene>
    <name evidence="3" type="primary">6038094</name>
    <name evidence="2" type="ORF">CpipJ_CPIJ006196</name>
</gene>
<accession>B0WGU7</accession>
<dbReference type="EMBL" id="DS231930">
    <property type="protein sequence ID" value="EDS27241.1"/>
    <property type="molecule type" value="Genomic_DNA"/>
</dbReference>
<organism>
    <name type="scientific">Culex quinquefasciatus</name>
    <name type="common">Southern house mosquito</name>
    <name type="synonym">Culex pungens</name>
    <dbReference type="NCBI Taxonomy" id="7176"/>
    <lineage>
        <taxon>Eukaryota</taxon>
        <taxon>Metazoa</taxon>
        <taxon>Ecdysozoa</taxon>
        <taxon>Arthropoda</taxon>
        <taxon>Hexapoda</taxon>
        <taxon>Insecta</taxon>
        <taxon>Pterygota</taxon>
        <taxon>Neoptera</taxon>
        <taxon>Endopterygota</taxon>
        <taxon>Diptera</taxon>
        <taxon>Nematocera</taxon>
        <taxon>Culicoidea</taxon>
        <taxon>Culicidae</taxon>
        <taxon>Culicinae</taxon>
        <taxon>Culicini</taxon>
        <taxon>Culex</taxon>
        <taxon>Culex</taxon>
    </lineage>
</organism>
<evidence type="ECO:0000313" key="2">
    <source>
        <dbReference type="EMBL" id="EDS27241.1"/>
    </source>
</evidence>
<dbReference type="InParanoid" id="B0WGU7"/>
<sequence length="84" mass="9616">MPPGPSGIEPRPYWVVGMNFQRQLSGKQGKPRTHCSGLFHLSPGAKSKRLEDNKTTRQQDNKTTRHQDTRQHDNMTTTQQDNKT</sequence>
<evidence type="ECO:0000313" key="3">
    <source>
        <dbReference type="EnsemblMetazoa" id="CPIJ006196-PA"/>
    </source>
</evidence>
<dbReference type="KEGG" id="cqu:CpipJ_CPIJ006196"/>
<dbReference type="Proteomes" id="UP000002320">
    <property type="component" value="Unassembled WGS sequence"/>
</dbReference>
<reference evidence="3" key="2">
    <citation type="submission" date="2021-02" db="UniProtKB">
        <authorList>
            <consortium name="EnsemblMetazoa"/>
        </authorList>
    </citation>
    <scope>IDENTIFICATION</scope>
    <source>
        <strain evidence="3">JHB</strain>
    </source>
</reference>
<dbReference type="EnsemblMetazoa" id="CPIJ006196-RA">
    <property type="protein sequence ID" value="CPIJ006196-PA"/>
    <property type="gene ID" value="CPIJ006196"/>
</dbReference>
<dbReference type="HOGENOM" id="CLU_2529659_0_0_1"/>
<name>B0WGU7_CULQU</name>
<evidence type="ECO:0000313" key="4">
    <source>
        <dbReference type="Proteomes" id="UP000002320"/>
    </source>
</evidence>
<reference evidence="2" key="1">
    <citation type="submission" date="2007-03" db="EMBL/GenBank/DDBJ databases">
        <title>Annotation of Culex pipiens quinquefasciatus.</title>
        <authorList>
            <consortium name="The Broad Institute Genome Sequencing Platform"/>
            <person name="Atkinson P.W."/>
            <person name="Hemingway J."/>
            <person name="Christensen B.M."/>
            <person name="Higgs S."/>
            <person name="Kodira C."/>
            <person name="Hannick L."/>
            <person name="Megy K."/>
            <person name="O'Leary S."/>
            <person name="Pearson M."/>
            <person name="Haas B.J."/>
            <person name="Mauceli E."/>
            <person name="Wortman J.R."/>
            <person name="Lee N.H."/>
            <person name="Guigo R."/>
            <person name="Stanke M."/>
            <person name="Alvarado L."/>
            <person name="Amedeo P."/>
            <person name="Antoine C.H."/>
            <person name="Arensburger P."/>
            <person name="Bidwell S.L."/>
            <person name="Crawford M."/>
            <person name="Camaro F."/>
            <person name="Devon K."/>
            <person name="Engels R."/>
            <person name="Hammond M."/>
            <person name="Howarth C."/>
            <person name="Koehrsen M."/>
            <person name="Lawson D."/>
            <person name="Montgomery P."/>
            <person name="Nene V."/>
            <person name="Nusbaum C."/>
            <person name="Puiu D."/>
            <person name="Romero-Severson J."/>
            <person name="Severson D.W."/>
            <person name="Shumway M."/>
            <person name="Sisk P."/>
            <person name="Stolte C."/>
            <person name="Zeng Q."/>
            <person name="Eisenstadt E."/>
            <person name="Fraser-Liggett C."/>
            <person name="Strausberg R."/>
            <person name="Galagan J."/>
            <person name="Birren B."/>
            <person name="Collins F.H."/>
        </authorList>
    </citation>
    <scope>NUCLEOTIDE SEQUENCE [LARGE SCALE GENOMIC DNA]</scope>
    <source>
        <strain evidence="2">JHB</strain>
    </source>
</reference>
<keyword evidence="4" id="KW-1185">Reference proteome</keyword>